<gene>
    <name evidence="11" type="ORF">I7I53_07654</name>
</gene>
<feature type="compositionally biased region" description="Polar residues" evidence="8">
    <location>
        <begin position="532"/>
        <end position="543"/>
    </location>
</feature>
<dbReference type="SUPFAM" id="SSF103473">
    <property type="entry name" value="MFS general substrate transporter"/>
    <property type="match status" value="1"/>
</dbReference>
<evidence type="ECO:0000256" key="3">
    <source>
        <dbReference type="ARBA" id="ARBA00022448"/>
    </source>
</evidence>
<dbReference type="NCBIfam" id="TIGR00879">
    <property type="entry name" value="SP"/>
    <property type="match status" value="1"/>
</dbReference>
<feature type="transmembrane region" description="Helical" evidence="9">
    <location>
        <begin position="309"/>
        <end position="332"/>
    </location>
</feature>
<dbReference type="VEuPathDB" id="FungiDB:I7I53_07654"/>
<feature type="transmembrane region" description="Helical" evidence="9">
    <location>
        <begin position="128"/>
        <end position="145"/>
    </location>
</feature>
<dbReference type="PROSITE" id="PS00216">
    <property type="entry name" value="SUGAR_TRANSPORT_1"/>
    <property type="match status" value="2"/>
</dbReference>
<comment type="subcellular location">
    <subcellularLocation>
        <location evidence="1">Membrane</location>
        <topology evidence="1">Multi-pass membrane protein</topology>
    </subcellularLocation>
</comment>
<evidence type="ECO:0000256" key="6">
    <source>
        <dbReference type="ARBA" id="ARBA00023136"/>
    </source>
</evidence>
<dbReference type="CDD" id="cd17356">
    <property type="entry name" value="MFS_HXT"/>
    <property type="match status" value="1"/>
</dbReference>
<dbReference type="InterPro" id="IPR005828">
    <property type="entry name" value="MFS_sugar_transport-like"/>
</dbReference>
<comment type="similarity">
    <text evidence="2 7">Belongs to the major facilitator superfamily. Sugar transporter (TC 2.A.1.1) family.</text>
</comment>
<dbReference type="PRINTS" id="PR00171">
    <property type="entry name" value="SUGRTRNSPORT"/>
</dbReference>
<dbReference type="PANTHER" id="PTHR48022">
    <property type="entry name" value="PLASTIDIC GLUCOSE TRANSPORTER 4"/>
    <property type="match status" value="1"/>
</dbReference>
<dbReference type="InterPro" id="IPR020846">
    <property type="entry name" value="MFS_dom"/>
</dbReference>
<evidence type="ECO:0000256" key="8">
    <source>
        <dbReference type="SAM" id="MobiDB-lite"/>
    </source>
</evidence>
<evidence type="ECO:0000256" key="9">
    <source>
        <dbReference type="SAM" id="Phobius"/>
    </source>
</evidence>
<name>A0A8A1LGS7_AJEC8</name>
<feature type="domain" description="Major facilitator superfamily (MFS) profile" evidence="10">
    <location>
        <begin position="51"/>
        <end position="499"/>
    </location>
</feature>
<evidence type="ECO:0000256" key="1">
    <source>
        <dbReference type="ARBA" id="ARBA00004141"/>
    </source>
</evidence>
<feature type="transmembrane region" description="Helical" evidence="9">
    <location>
        <begin position="188"/>
        <end position="210"/>
    </location>
</feature>
<accession>A0A8A1LGS7</accession>
<reference evidence="11" key="1">
    <citation type="submission" date="2021-01" db="EMBL/GenBank/DDBJ databases">
        <title>Chromosome-level genome assembly of a human fungal pathogen reveals clustering of transcriptionally co-regulated genes.</title>
        <authorList>
            <person name="Voorhies M."/>
            <person name="Cohen S."/>
            <person name="Shea T.P."/>
            <person name="Petrus S."/>
            <person name="Munoz J.F."/>
            <person name="Poplawski S."/>
            <person name="Goldman W.E."/>
            <person name="Michael T."/>
            <person name="Cuomo C.A."/>
            <person name="Sil A."/>
            <person name="Beyhan S."/>
        </authorList>
    </citation>
    <scope>NUCLEOTIDE SEQUENCE</scope>
    <source>
        <strain evidence="11">H88</strain>
    </source>
</reference>
<sequence length="559" mass="61866">MESKFEKLFFKGKGVPSKSLDNHLSSDDLVEFDEGFVDTPIPTLTWRSFAMGLSVSMGGFIFGYDTGQIAGVLETDDFRRRFGELEASGETYHFSRVRAGLIVALLSIGTLIGALVAAPFADRFGRKWTMSGCCVIIIVGVIIQMTSEYPKWYQVVLGRWVAGLGVGALSVLVPLYQSESAPRHIRGAIISCYQLFNTLGILSANCINLGTGNRSDSGAWRIPLGVTFIRILILGIGVLFFPDSPRYDYRAGRIDKAKKSLMRFYGIPHNHKRLHLELEGIREKYEEDMAAQDERWYHMFSAPGMKHRLLLGAALHGLHQLTGANFFFYTAATVFRGFGVQNRYISQVILGAIDFGGSCLSLYTVENFGRRKSLIVGAIWMSVCCAVYASIGHFELNEAMPELTPSSGKAMVVVACLFMLGFASTWGPIAWVIIAEIYPSRYRARAMGLATASNWLWNFLLAFFTPFITEAIDFRYGYIFSGYLFVGVATVYFGVIEGKGRTIEEIDTMYSLRIPTWTSGDETLGNPPTLAGENQTSYHNGASNPCDISEPSSCNDPNS</sequence>
<evidence type="ECO:0000256" key="4">
    <source>
        <dbReference type="ARBA" id="ARBA00022692"/>
    </source>
</evidence>
<dbReference type="InterPro" id="IPR050360">
    <property type="entry name" value="MFS_Sugar_Transporters"/>
</dbReference>
<dbReference type="FunFam" id="1.20.1250.20:FF:000044">
    <property type="entry name" value="Hexose transporter Hxt3p"/>
    <property type="match status" value="1"/>
</dbReference>
<keyword evidence="6 9" id="KW-0472">Membrane</keyword>
<evidence type="ECO:0000313" key="12">
    <source>
        <dbReference type="Proteomes" id="UP000663419"/>
    </source>
</evidence>
<dbReference type="InterPro" id="IPR036259">
    <property type="entry name" value="MFS_trans_sf"/>
</dbReference>
<keyword evidence="4 9" id="KW-0812">Transmembrane</keyword>
<proteinExistence type="inferred from homology"/>
<dbReference type="PANTHER" id="PTHR48022:SF39">
    <property type="entry name" value="MONOSACCHARIDE TRANSPORTER, PUTATIVE-RELATED"/>
    <property type="match status" value="1"/>
</dbReference>
<evidence type="ECO:0000256" key="2">
    <source>
        <dbReference type="ARBA" id="ARBA00010992"/>
    </source>
</evidence>
<evidence type="ECO:0000313" key="11">
    <source>
        <dbReference type="EMBL" id="QSS52135.1"/>
    </source>
</evidence>
<feature type="compositionally biased region" description="Polar residues" evidence="8">
    <location>
        <begin position="550"/>
        <end position="559"/>
    </location>
</feature>
<evidence type="ECO:0000256" key="5">
    <source>
        <dbReference type="ARBA" id="ARBA00022989"/>
    </source>
</evidence>
<keyword evidence="3 7" id="KW-0813">Transport</keyword>
<feature type="region of interest" description="Disordered" evidence="8">
    <location>
        <begin position="523"/>
        <end position="559"/>
    </location>
</feature>
<evidence type="ECO:0000259" key="10">
    <source>
        <dbReference type="PROSITE" id="PS50850"/>
    </source>
</evidence>
<dbReference type="PROSITE" id="PS00217">
    <property type="entry name" value="SUGAR_TRANSPORT_2"/>
    <property type="match status" value="1"/>
</dbReference>
<evidence type="ECO:0000256" key="7">
    <source>
        <dbReference type="RuleBase" id="RU003346"/>
    </source>
</evidence>
<dbReference type="InterPro" id="IPR003663">
    <property type="entry name" value="Sugar/inositol_transpt"/>
</dbReference>
<feature type="transmembrane region" description="Helical" evidence="9">
    <location>
        <begin position="374"/>
        <end position="391"/>
    </location>
</feature>
<dbReference type="AlphaFoldDB" id="A0A8A1LGS7"/>
<dbReference type="PROSITE" id="PS50850">
    <property type="entry name" value="MFS"/>
    <property type="match status" value="1"/>
</dbReference>
<feature type="transmembrane region" description="Helical" evidence="9">
    <location>
        <begin position="99"/>
        <end position="121"/>
    </location>
</feature>
<dbReference type="InterPro" id="IPR005829">
    <property type="entry name" value="Sugar_transporter_CS"/>
</dbReference>
<feature type="transmembrane region" description="Helical" evidence="9">
    <location>
        <begin position="222"/>
        <end position="241"/>
    </location>
</feature>
<dbReference type="GO" id="GO:0005351">
    <property type="term" value="F:carbohydrate:proton symporter activity"/>
    <property type="evidence" value="ECO:0007669"/>
    <property type="project" value="TreeGrafter"/>
</dbReference>
<feature type="transmembrane region" description="Helical" evidence="9">
    <location>
        <begin position="476"/>
        <end position="495"/>
    </location>
</feature>
<dbReference type="Proteomes" id="UP000663419">
    <property type="component" value="Chromosome 2"/>
</dbReference>
<feature type="transmembrane region" description="Helical" evidence="9">
    <location>
        <begin position="411"/>
        <end position="434"/>
    </location>
</feature>
<feature type="transmembrane region" description="Helical" evidence="9">
    <location>
        <begin position="446"/>
        <end position="464"/>
    </location>
</feature>
<protein>
    <submittedName>
        <fullName evidence="11">Monosaccharide transporter</fullName>
    </submittedName>
</protein>
<organism evidence="11 12">
    <name type="scientific">Ajellomyces capsulatus (strain H88)</name>
    <name type="common">Darling's disease fungus</name>
    <name type="synonym">Histoplasma capsulatum</name>
    <dbReference type="NCBI Taxonomy" id="544711"/>
    <lineage>
        <taxon>Eukaryota</taxon>
        <taxon>Fungi</taxon>
        <taxon>Dikarya</taxon>
        <taxon>Ascomycota</taxon>
        <taxon>Pezizomycotina</taxon>
        <taxon>Eurotiomycetes</taxon>
        <taxon>Eurotiomycetidae</taxon>
        <taxon>Onygenales</taxon>
        <taxon>Ajellomycetaceae</taxon>
        <taxon>Histoplasma</taxon>
    </lineage>
</organism>
<keyword evidence="5 9" id="KW-1133">Transmembrane helix</keyword>
<feature type="transmembrane region" description="Helical" evidence="9">
    <location>
        <begin position="344"/>
        <end position="365"/>
    </location>
</feature>
<feature type="transmembrane region" description="Helical" evidence="9">
    <location>
        <begin position="157"/>
        <end position="176"/>
    </location>
</feature>
<dbReference type="GO" id="GO:0016020">
    <property type="term" value="C:membrane"/>
    <property type="evidence" value="ECO:0007669"/>
    <property type="project" value="UniProtKB-SubCell"/>
</dbReference>
<dbReference type="Pfam" id="PF00083">
    <property type="entry name" value="Sugar_tr"/>
    <property type="match status" value="1"/>
</dbReference>
<dbReference type="EMBL" id="CP069103">
    <property type="protein sequence ID" value="QSS52135.1"/>
    <property type="molecule type" value="Genomic_DNA"/>
</dbReference>
<dbReference type="Gene3D" id="1.20.1250.20">
    <property type="entry name" value="MFS general substrate transporter like domains"/>
    <property type="match status" value="1"/>
</dbReference>